<evidence type="ECO:0000256" key="1">
    <source>
        <dbReference type="ARBA" id="ARBA00023015"/>
    </source>
</evidence>
<evidence type="ECO:0000256" key="4">
    <source>
        <dbReference type="SAM" id="Phobius"/>
    </source>
</evidence>
<evidence type="ECO:0000313" key="6">
    <source>
        <dbReference type="EMBL" id="MBB6371692.1"/>
    </source>
</evidence>
<comment type="caution">
    <text evidence="6">The sequence shown here is derived from an EMBL/GenBank/DDBJ whole genome shotgun (WGS) entry which is preliminary data.</text>
</comment>
<feature type="transmembrane region" description="Helical" evidence="4">
    <location>
        <begin position="93"/>
        <end position="111"/>
    </location>
</feature>
<keyword evidence="7" id="KW-1185">Reference proteome</keyword>
<dbReference type="GO" id="GO:0043565">
    <property type="term" value="F:sequence-specific DNA binding"/>
    <property type="evidence" value="ECO:0007669"/>
    <property type="project" value="InterPro"/>
</dbReference>
<keyword evidence="4" id="KW-1133">Transmembrane helix</keyword>
<organism evidence="6 7">
    <name type="scientific">Chryseobacterium shigense</name>
    <dbReference type="NCBI Taxonomy" id="297244"/>
    <lineage>
        <taxon>Bacteria</taxon>
        <taxon>Pseudomonadati</taxon>
        <taxon>Bacteroidota</taxon>
        <taxon>Flavobacteriia</taxon>
        <taxon>Flavobacteriales</taxon>
        <taxon>Weeksellaceae</taxon>
        <taxon>Chryseobacterium group</taxon>
        <taxon>Chryseobacterium</taxon>
    </lineage>
</organism>
<feature type="transmembrane region" description="Helical" evidence="4">
    <location>
        <begin position="20"/>
        <end position="39"/>
    </location>
</feature>
<protein>
    <submittedName>
        <fullName evidence="6">AraC-like DNA-binding protein</fullName>
    </submittedName>
</protein>
<feature type="transmembrane region" description="Helical" evidence="4">
    <location>
        <begin position="154"/>
        <end position="170"/>
    </location>
</feature>
<keyword evidence="4" id="KW-0812">Transmembrane</keyword>
<dbReference type="GO" id="GO:0003700">
    <property type="term" value="F:DNA-binding transcription factor activity"/>
    <property type="evidence" value="ECO:0007669"/>
    <property type="project" value="InterPro"/>
</dbReference>
<dbReference type="Pfam" id="PF12833">
    <property type="entry name" value="HTH_18"/>
    <property type="match status" value="1"/>
</dbReference>
<dbReference type="Gene3D" id="1.10.10.60">
    <property type="entry name" value="Homeodomain-like"/>
    <property type="match status" value="1"/>
</dbReference>
<dbReference type="InterPro" id="IPR009057">
    <property type="entry name" value="Homeodomain-like_sf"/>
</dbReference>
<evidence type="ECO:0000259" key="5">
    <source>
        <dbReference type="PROSITE" id="PS01124"/>
    </source>
</evidence>
<dbReference type="SMART" id="SM00342">
    <property type="entry name" value="HTH_ARAC"/>
    <property type="match status" value="1"/>
</dbReference>
<evidence type="ECO:0000256" key="2">
    <source>
        <dbReference type="ARBA" id="ARBA00023125"/>
    </source>
</evidence>
<feature type="transmembrane region" description="Helical" evidence="4">
    <location>
        <begin position="45"/>
        <end position="61"/>
    </location>
</feature>
<dbReference type="EMBL" id="JACHLC010000003">
    <property type="protein sequence ID" value="MBB6371692.1"/>
    <property type="molecule type" value="Genomic_DNA"/>
</dbReference>
<dbReference type="InterPro" id="IPR018060">
    <property type="entry name" value="HTH_AraC"/>
</dbReference>
<proteinExistence type="predicted"/>
<feature type="transmembrane region" description="Helical" evidence="4">
    <location>
        <begin position="116"/>
        <end position="134"/>
    </location>
</feature>
<keyword evidence="4" id="KW-0472">Membrane</keyword>
<dbReference type="PANTHER" id="PTHR43280">
    <property type="entry name" value="ARAC-FAMILY TRANSCRIPTIONAL REGULATOR"/>
    <property type="match status" value="1"/>
</dbReference>
<dbReference type="PROSITE" id="PS01124">
    <property type="entry name" value="HTH_ARAC_FAMILY_2"/>
    <property type="match status" value="1"/>
</dbReference>
<dbReference type="RefSeq" id="WP_184164599.1">
    <property type="nucleotide sequence ID" value="NZ_JACHLC010000003.1"/>
</dbReference>
<dbReference type="AlphaFoldDB" id="A0A841NI32"/>
<feature type="domain" description="HTH araC/xylS-type" evidence="5">
    <location>
        <begin position="212"/>
        <end position="320"/>
    </location>
</feature>
<sequence>MSKKNEDIEKLKHELIDRYVILMLFILGIYTVIFTFYIYDKIMSWYLLGGFVFIGYSYFLARRRFPTNTIVHLYLITAPLYNFYIMLAFWNNSVASFCWLLPLPLGAYIFFTKKEVLVYSFYTLFIIVTGYILANNLELDFPKHSQKEVTFTDTILIASNILVVTLLIYYKDKIRKLEILSEAVPTGKAEKEKVNVTEFILDDNDIDNENMEKLFSKIDASMTGNMLFKDVKFNLSTLSVALDVNSTYISKAIRYKGYPNFNYYLNTYRINYVKKLFTEVDFQKTTLMYVYTEAGFSNQSTFNRVFKQIEGITPSEYFHKNMKNSNGNSM</sequence>
<dbReference type="Proteomes" id="UP000589738">
    <property type="component" value="Unassembled WGS sequence"/>
</dbReference>
<name>A0A841NI32_9FLAO</name>
<reference evidence="6 7" key="1">
    <citation type="submission" date="2020-08" db="EMBL/GenBank/DDBJ databases">
        <title>Functional genomics of gut bacteria from endangered species of beetles.</title>
        <authorList>
            <person name="Carlos-Shanley C."/>
        </authorList>
    </citation>
    <scope>NUCLEOTIDE SEQUENCE [LARGE SCALE GENOMIC DNA]</scope>
    <source>
        <strain evidence="6 7">S00136</strain>
    </source>
</reference>
<keyword evidence="2 6" id="KW-0238">DNA-binding</keyword>
<accession>A0A841NI32</accession>
<evidence type="ECO:0000256" key="3">
    <source>
        <dbReference type="ARBA" id="ARBA00023163"/>
    </source>
</evidence>
<gene>
    <name evidence="6" type="ORF">HNP36_002777</name>
</gene>
<feature type="transmembrane region" description="Helical" evidence="4">
    <location>
        <begin position="70"/>
        <end position="87"/>
    </location>
</feature>
<keyword evidence="1" id="KW-0805">Transcription regulation</keyword>
<dbReference type="PANTHER" id="PTHR43280:SF29">
    <property type="entry name" value="ARAC-FAMILY TRANSCRIPTIONAL REGULATOR"/>
    <property type="match status" value="1"/>
</dbReference>
<keyword evidence="3" id="KW-0804">Transcription</keyword>
<evidence type="ECO:0000313" key="7">
    <source>
        <dbReference type="Proteomes" id="UP000589738"/>
    </source>
</evidence>
<dbReference type="SUPFAM" id="SSF46689">
    <property type="entry name" value="Homeodomain-like"/>
    <property type="match status" value="1"/>
</dbReference>